<feature type="region of interest" description="Disordered" evidence="2">
    <location>
        <begin position="279"/>
        <end position="299"/>
    </location>
</feature>
<dbReference type="CDD" id="cd07061">
    <property type="entry name" value="HP_HAP_like"/>
    <property type="match status" value="1"/>
</dbReference>
<dbReference type="InterPro" id="IPR029033">
    <property type="entry name" value="His_PPase_superfam"/>
</dbReference>
<dbReference type="STRING" id="215250.A0A316YRW9"/>
<dbReference type="PANTHER" id="PTHR20963">
    <property type="entry name" value="MULTIPLE INOSITOL POLYPHOSPHATE PHOSPHATASE-RELATED"/>
    <property type="match status" value="1"/>
</dbReference>
<dbReference type="Gene3D" id="3.40.50.1240">
    <property type="entry name" value="Phosphoglycerate mutase-like"/>
    <property type="match status" value="1"/>
</dbReference>
<dbReference type="AlphaFoldDB" id="A0A316YRW9"/>
<feature type="compositionally biased region" description="Basic and acidic residues" evidence="2">
    <location>
        <begin position="286"/>
        <end position="296"/>
    </location>
</feature>
<dbReference type="GeneID" id="37042967"/>
<reference evidence="4 5" key="1">
    <citation type="journal article" date="2018" name="Mol. Biol. Evol.">
        <title>Broad Genomic Sampling Reveals a Smut Pathogenic Ancestry of the Fungal Clade Ustilaginomycotina.</title>
        <authorList>
            <person name="Kijpornyongpan T."/>
            <person name="Mondo S.J."/>
            <person name="Barry K."/>
            <person name="Sandor L."/>
            <person name="Lee J."/>
            <person name="Lipzen A."/>
            <person name="Pangilinan J."/>
            <person name="LaButti K."/>
            <person name="Hainaut M."/>
            <person name="Henrissat B."/>
            <person name="Grigoriev I.V."/>
            <person name="Spatafora J.W."/>
            <person name="Aime M.C."/>
        </authorList>
    </citation>
    <scope>NUCLEOTIDE SEQUENCE [LARGE SCALE GENOMIC DNA]</scope>
    <source>
        <strain evidence="4 5">MCA 4198</strain>
    </source>
</reference>
<dbReference type="InParanoid" id="A0A316YRW9"/>
<protein>
    <submittedName>
        <fullName evidence="4">Phosphoglycerate mutase-like protein</fullName>
    </submittedName>
</protein>
<dbReference type="PROSITE" id="PS00778">
    <property type="entry name" value="HIS_ACID_PHOSPHAT_2"/>
    <property type="match status" value="1"/>
</dbReference>
<feature type="transmembrane region" description="Helical" evidence="3">
    <location>
        <begin position="21"/>
        <end position="43"/>
    </location>
</feature>
<keyword evidence="3" id="KW-1133">Transmembrane helix</keyword>
<dbReference type="PANTHER" id="PTHR20963:SF24">
    <property type="entry name" value="3-PHYTASE B"/>
    <property type="match status" value="1"/>
</dbReference>
<organism evidence="4 5">
    <name type="scientific">Acaromyces ingoldii</name>
    <dbReference type="NCBI Taxonomy" id="215250"/>
    <lineage>
        <taxon>Eukaryota</taxon>
        <taxon>Fungi</taxon>
        <taxon>Dikarya</taxon>
        <taxon>Basidiomycota</taxon>
        <taxon>Ustilaginomycotina</taxon>
        <taxon>Exobasidiomycetes</taxon>
        <taxon>Exobasidiales</taxon>
        <taxon>Cryptobasidiaceae</taxon>
        <taxon>Acaromyces</taxon>
    </lineage>
</organism>
<keyword evidence="1" id="KW-0378">Hydrolase</keyword>
<dbReference type="EMBL" id="KZ819635">
    <property type="protein sequence ID" value="PWN91564.1"/>
    <property type="molecule type" value="Genomic_DNA"/>
</dbReference>
<dbReference type="Proteomes" id="UP000245768">
    <property type="component" value="Unassembled WGS sequence"/>
</dbReference>
<dbReference type="Pfam" id="PF00328">
    <property type="entry name" value="His_Phos_2"/>
    <property type="match status" value="1"/>
</dbReference>
<dbReference type="OrthoDB" id="6509975at2759"/>
<dbReference type="GO" id="GO:0003993">
    <property type="term" value="F:acid phosphatase activity"/>
    <property type="evidence" value="ECO:0007669"/>
    <property type="project" value="TreeGrafter"/>
</dbReference>
<keyword evidence="5" id="KW-1185">Reference proteome</keyword>
<sequence>MQEKKGCSGRRRRRRRKRRERRWTVALATLLAFAFTFTFFFYLTHTLKEEAKMHVPSLIALGLTLLSSTTAAVFPGLPVLDDGNEVLNRGLDPNIFHRLGQYAPRYTVDNTTAGQLAAFPPPGCLVEQVTSLERHGARHFTSNALKAANTTLTKVKAAAQQAGTSLAPELQFLLNATLLTQTDSLVPYGALQAWYSGRSTAARYPTLGGSAPFVRTTGDAADLDDRVILTAKYWRLGYTGGAFPAGDLRTSDDVRAASTSLPDPNVVFSERDGINNTLDVSTCPGDEARTSAEGESGHQQTYAKAALVPTVGVRLAQRFGTAQINLTATDLINLSNLCSFDTLARAAVVSGGKLQLNQSAFCGVFQAAEWEKIGYVYDVGKYYGAGYGDEKYYKALGQGFLRELISRLTEQAPPPHLQDAPTSLNSTLDGSNATFPVKGYRVFFDGSHDNNIGPIAAAAGLFNGPTLGTGADAATQPHAWVFSHIAPLQGKLVFERLGCGTAKYVRIRANGQVLPPDDSWCPAAANSTGHPLARKGNLCPLDDFVANLAFVETDTEWNKCYS</sequence>
<evidence type="ECO:0000256" key="1">
    <source>
        <dbReference type="ARBA" id="ARBA00022801"/>
    </source>
</evidence>
<keyword evidence="3" id="KW-0812">Transmembrane</keyword>
<keyword evidence="3" id="KW-0472">Membrane</keyword>
<evidence type="ECO:0000313" key="5">
    <source>
        <dbReference type="Proteomes" id="UP000245768"/>
    </source>
</evidence>
<evidence type="ECO:0000256" key="3">
    <source>
        <dbReference type="SAM" id="Phobius"/>
    </source>
</evidence>
<dbReference type="SUPFAM" id="SSF53254">
    <property type="entry name" value="Phosphoglycerate mutase-like"/>
    <property type="match status" value="1"/>
</dbReference>
<name>A0A316YRW9_9BASI</name>
<proteinExistence type="predicted"/>
<gene>
    <name evidence="4" type="ORF">FA10DRAFT_265415</name>
</gene>
<evidence type="ECO:0000256" key="2">
    <source>
        <dbReference type="SAM" id="MobiDB-lite"/>
    </source>
</evidence>
<dbReference type="InterPro" id="IPR033379">
    <property type="entry name" value="Acid_Pase_AS"/>
</dbReference>
<accession>A0A316YRW9</accession>
<evidence type="ECO:0000313" key="4">
    <source>
        <dbReference type="EMBL" id="PWN91564.1"/>
    </source>
</evidence>
<dbReference type="InterPro" id="IPR000560">
    <property type="entry name" value="His_Pase_clade-2"/>
</dbReference>
<dbReference type="RefSeq" id="XP_025378762.1">
    <property type="nucleotide sequence ID" value="XM_025521051.1"/>
</dbReference>